<proteinExistence type="predicted"/>
<gene>
    <name evidence="2" type="ORF">ACFQVD_04050</name>
</gene>
<dbReference type="Proteomes" id="UP001596514">
    <property type="component" value="Unassembled WGS sequence"/>
</dbReference>
<comment type="caution">
    <text evidence="2">The sequence shown here is derived from an EMBL/GenBank/DDBJ whole genome shotgun (WGS) entry which is preliminary data.</text>
</comment>
<dbReference type="PROSITE" id="PS51257">
    <property type="entry name" value="PROKAR_LIPOPROTEIN"/>
    <property type="match status" value="1"/>
</dbReference>
<dbReference type="RefSeq" id="WP_343967797.1">
    <property type="nucleotide sequence ID" value="NZ_BAAAGK010000060.1"/>
</dbReference>
<evidence type="ECO:0000256" key="1">
    <source>
        <dbReference type="SAM" id="MobiDB-lite"/>
    </source>
</evidence>
<protein>
    <recommendedName>
        <fullName evidence="4">Membrane lipoprotein</fullName>
    </recommendedName>
</protein>
<sequence>MKERLLSVAVLGLVVSGCGSEASLGQGVLEQARRQGAAPELIYALDLPGYRLAEQSAGVIGNDGFGAFYFSGGARVQLRVDRGTFSDALCADTPLMDAEPPSAPVRCERDEVGWYRSGGGRHEYTAVRADHFIRLNGRVDEVDRAALKAAVAGARHAVPDGSATPSPPPGPVERGDLPTSGDGAPNNEVGPGG</sequence>
<feature type="region of interest" description="Disordered" evidence="1">
    <location>
        <begin position="153"/>
        <end position="193"/>
    </location>
</feature>
<dbReference type="EMBL" id="JBHTEE010000001">
    <property type="protein sequence ID" value="MFC7599282.1"/>
    <property type="molecule type" value="Genomic_DNA"/>
</dbReference>
<evidence type="ECO:0008006" key="4">
    <source>
        <dbReference type="Google" id="ProtNLM"/>
    </source>
</evidence>
<name>A0ABW2STC0_9ACTN</name>
<organism evidence="2 3">
    <name type="scientific">Streptosporangium amethystogenes subsp. fukuiense</name>
    <dbReference type="NCBI Taxonomy" id="698418"/>
    <lineage>
        <taxon>Bacteria</taxon>
        <taxon>Bacillati</taxon>
        <taxon>Actinomycetota</taxon>
        <taxon>Actinomycetes</taxon>
        <taxon>Streptosporangiales</taxon>
        <taxon>Streptosporangiaceae</taxon>
        <taxon>Streptosporangium</taxon>
    </lineage>
</organism>
<evidence type="ECO:0000313" key="3">
    <source>
        <dbReference type="Proteomes" id="UP001596514"/>
    </source>
</evidence>
<evidence type="ECO:0000313" key="2">
    <source>
        <dbReference type="EMBL" id="MFC7599282.1"/>
    </source>
</evidence>
<keyword evidence="3" id="KW-1185">Reference proteome</keyword>
<accession>A0ABW2STC0</accession>
<reference evidence="3" key="1">
    <citation type="journal article" date="2019" name="Int. J. Syst. Evol. Microbiol.">
        <title>The Global Catalogue of Microorganisms (GCM) 10K type strain sequencing project: providing services to taxonomists for standard genome sequencing and annotation.</title>
        <authorList>
            <consortium name="The Broad Institute Genomics Platform"/>
            <consortium name="The Broad Institute Genome Sequencing Center for Infectious Disease"/>
            <person name="Wu L."/>
            <person name="Ma J."/>
        </authorList>
    </citation>
    <scope>NUCLEOTIDE SEQUENCE [LARGE SCALE GENOMIC DNA]</scope>
    <source>
        <strain evidence="3">JCM 10083</strain>
    </source>
</reference>